<dbReference type="Proteomes" id="UP000887560">
    <property type="component" value="Unplaced"/>
</dbReference>
<reference evidence="3" key="1">
    <citation type="submission" date="2022-11" db="UniProtKB">
        <authorList>
            <consortium name="WormBaseParasite"/>
        </authorList>
    </citation>
    <scope>IDENTIFICATION</scope>
</reference>
<evidence type="ECO:0000313" key="2">
    <source>
        <dbReference type="Proteomes" id="UP000887560"/>
    </source>
</evidence>
<keyword evidence="2" id="KW-1185">Reference proteome</keyword>
<evidence type="ECO:0000313" key="3">
    <source>
        <dbReference type="WBParaSite" id="scf7180000421121.g6343"/>
    </source>
</evidence>
<protein>
    <submittedName>
        <fullName evidence="3">Uncharacterized protein</fullName>
    </submittedName>
</protein>
<accession>A0A915NXB6</accession>
<evidence type="ECO:0000256" key="1">
    <source>
        <dbReference type="SAM" id="MobiDB-lite"/>
    </source>
</evidence>
<feature type="compositionally biased region" description="Polar residues" evidence="1">
    <location>
        <begin position="78"/>
        <end position="93"/>
    </location>
</feature>
<name>A0A915NXB6_9BILA</name>
<dbReference type="AlphaFoldDB" id="A0A915NXB6"/>
<sequence>MLEERKEYIQQQIDSLGEKIICLEAEMKMQQGEGSIIGEGGNQTNTQEIPQEQMSLEEMYKKIFGEDYNDDVVPASQGYGNKTNAEYEQQTQKAIEESVRQLPRGGPIIRDRGEQSKRGKEKVIEVSSDSD</sequence>
<organism evidence="2 3">
    <name type="scientific">Meloidogyne floridensis</name>
    <dbReference type="NCBI Taxonomy" id="298350"/>
    <lineage>
        <taxon>Eukaryota</taxon>
        <taxon>Metazoa</taxon>
        <taxon>Ecdysozoa</taxon>
        <taxon>Nematoda</taxon>
        <taxon>Chromadorea</taxon>
        <taxon>Rhabditida</taxon>
        <taxon>Tylenchina</taxon>
        <taxon>Tylenchomorpha</taxon>
        <taxon>Tylenchoidea</taxon>
        <taxon>Meloidogynidae</taxon>
        <taxon>Meloidogyninae</taxon>
        <taxon>Meloidogyne</taxon>
    </lineage>
</organism>
<dbReference type="WBParaSite" id="scf7180000421121.g6343">
    <property type="protein sequence ID" value="scf7180000421121.g6343"/>
    <property type="gene ID" value="scf7180000421121.g6343"/>
</dbReference>
<feature type="region of interest" description="Disordered" evidence="1">
    <location>
        <begin position="71"/>
        <end position="131"/>
    </location>
</feature>
<feature type="compositionally biased region" description="Basic and acidic residues" evidence="1">
    <location>
        <begin position="109"/>
        <end position="124"/>
    </location>
</feature>
<proteinExistence type="predicted"/>